<comment type="caution">
    <text evidence="2">The sequence shown here is derived from an EMBL/GenBank/DDBJ whole genome shotgun (WGS) entry which is preliminary data.</text>
</comment>
<gene>
    <name evidence="2" type="ORF">P9H32_07950</name>
</gene>
<organism evidence="2 3">
    <name type="scientific">Pontiella agarivorans</name>
    <dbReference type="NCBI Taxonomy" id="3038953"/>
    <lineage>
        <taxon>Bacteria</taxon>
        <taxon>Pseudomonadati</taxon>
        <taxon>Kiritimatiellota</taxon>
        <taxon>Kiritimatiellia</taxon>
        <taxon>Kiritimatiellales</taxon>
        <taxon>Pontiellaceae</taxon>
        <taxon>Pontiella</taxon>
    </lineage>
</organism>
<reference evidence="2 3" key="1">
    <citation type="journal article" date="2024" name="Appl. Environ. Microbiol.">
        <title>Pontiella agarivorans sp. nov., a novel marine anaerobic bacterium capable of degrading macroalgal polysaccharides and fixing nitrogen.</title>
        <authorList>
            <person name="Liu N."/>
            <person name="Kivenson V."/>
            <person name="Peng X."/>
            <person name="Cui Z."/>
            <person name="Lankiewicz T.S."/>
            <person name="Gosselin K.M."/>
            <person name="English C.J."/>
            <person name="Blair E.M."/>
            <person name="O'Malley M.A."/>
            <person name="Valentine D.L."/>
        </authorList>
    </citation>
    <scope>NUCLEOTIDE SEQUENCE [LARGE SCALE GENOMIC DNA]</scope>
    <source>
        <strain evidence="2 3">NLcol2</strain>
    </source>
</reference>
<dbReference type="RefSeq" id="WP_322608358.1">
    <property type="nucleotide sequence ID" value="NZ_JARVCO010000010.1"/>
</dbReference>
<dbReference type="Pfam" id="PF10741">
    <property type="entry name" value="T2SSM_b"/>
    <property type="match status" value="1"/>
</dbReference>
<sequence length="199" mass="22682">MKNPLAKLSRRERLYVLAGGTVLLFGLVLYPIGKKAAAFREEQLELLQEEAALLEDLYVLELDGWAIEEEHEKLKSALREADDLLFPPIENRILTQTAMIKLLNELGPDLELETTAGRSSVGDAANQLNLELRGEGRYPEILKFIHRLETYRPLILVQDFSLAERRTRRRRRDQSTDTAEPRLSLNMSIQIICQAGGEK</sequence>
<keyword evidence="1" id="KW-1133">Transmembrane helix</keyword>
<dbReference type="InterPro" id="IPR014717">
    <property type="entry name" value="Transl_elong_EF1B/ribsomal_bS6"/>
</dbReference>
<name>A0ABU5MWK1_9BACT</name>
<dbReference type="InterPro" id="IPR034756">
    <property type="entry name" value="T2SSM_b"/>
</dbReference>
<keyword evidence="1" id="KW-0812">Transmembrane</keyword>
<evidence type="ECO:0000313" key="3">
    <source>
        <dbReference type="Proteomes" id="UP001290861"/>
    </source>
</evidence>
<evidence type="ECO:0000313" key="2">
    <source>
        <dbReference type="EMBL" id="MDZ8118559.1"/>
    </source>
</evidence>
<feature type="transmembrane region" description="Helical" evidence="1">
    <location>
        <begin position="12"/>
        <end position="33"/>
    </location>
</feature>
<evidence type="ECO:0000256" key="1">
    <source>
        <dbReference type="SAM" id="Phobius"/>
    </source>
</evidence>
<accession>A0ABU5MWK1</accession>
<keyword evidence="3" id="KW-1185">Reference proteome</keyword>
<proteinExistence type="predicted"/>
<dbReference type="Proteomes" id="UP001290861">
    <property type="component" value="Unassembled WGS sequence"/>
</dbReference>
<protein>
    <submittedName>
        <fullName evidence="2">GspMb/PilO family protein</fullName>
    </submittedName>
</protein>
<dbReference type="EMBL" id="JARVCO010000010">
    <property type="protein sequence ID" value="MDZ8118559.1"/>
    <property type="molecule type" value="Genomic_DNA"/>
</dbReference>
<keyword evidence="1" id="KW-0472">Membrane</keyword>
<dbReference type="Gene3D" id="3.30.70.60">
    <property type="match status" value="1"/>
</dbReference>